<feature type="region of interest" description="Disordered" evidence="5">
    <location>
        <begin position="1"/>
        <end position="107"/>
    </location>
</feature>
<evidence type="ECO:0000256" key="1">
    <source>
        <dbReference type="ARBA" id="ARBA00004141"/>
    </source>
</evidence>
<protein>
    <recommendedName>
        <fullName evidence="9">Polyamine transport protein</fullName>
    </recommendedName>
</protein>
<evidence type="ECO:0008006" key="9">
    <source>
        <dbReference type="Google" id="ProtNLM"/>
    </source>
</evidence>
<evidence type="ECO:0000256" key="4">
    <source>
        <dbReference type="ARBA" id="ARBA00023136"/>
    </source>
</evidence>
<sequence length="737" mass="81630">MASKHHILIPPTWPNRLADPLSTDLKSATPPAISSPDYVSKLEAALTPDETSKLKELDPNDTVSEARLLARSSSTPPSPVGLLKDRENSTKYSSSSSDIPPETVKPKPLQNRVCLDPQMHPNQSHSEVHHPGLLPLADFCASGVETAPDVHTETPQETLLDRFWHDLAADDDKDHPLELQSNPPVRPQGRIFRALTGGDICVEPVDVSGHFHGGHAPIIKVRPAPGVDLTPQQPPDHGHSNPESKLGPTLKEPFQFTHVDIKQDVKHQPSNYWGFSSKPEKLDEVPLERNEPQSTGVNNELHGLSEEHNNEGSQGRPVPTRAPEKQAKEPDSESWIQKRTSRWLTHLLHHPHTYSSKLTDLPGKTAGRRNTSPGNVLWGYQKDTSPPRPLTRHSVDHRYKATVRDLENIMNSAVQLAKEAMEHLESKSAKGSIQGSIQPGHHQRSGSERSVASRHKQPDIRNEEIMVPIPQRISSLLRLGEMLDRKSKRTSRAESADKSMYLPTPSSSGRATTAENAPIINTSSMLPVNHCTDAERYSLDGTPSDIVNFSTQYNLVQAGAENTKTAPNRRLVHTHTMPLGGQDIELQERDITAPTPQRPLVNLRGRSHVSLRGVQGFSLARSHPRQPIARDWSDARKRYVASVACISTALIGVLVGIYAGLVPSIQYYIVDLNHYAILGNVVFYFGLAIPSFFFWPLPLLHGRKPYILSSLAIAMPLLFPQAIAVSQIRSPYISQWR</sequence>
<keyword evidence="3 6" id="KW-1133">Transmembrane helix</keyword>
<dbReference type="GO" id="GO:0022857">
    <property type="term" value="F:transmembrane transporter activity"/>
    <property type="evidence" value="ECO:0007669"/>
    <property type="project" value="TreeGrafter"/>
</dbReference>
<organism evidence="7 8">
    <name type="scientific">Coniochaeta hoffmannii</name>
    <dbReference type="NCBI Taxonomy" id="91930"/>
    <lineage>
        <taxon>Eukaryota</taxon>
        <taxon>Fungi</taxon>
        <taxon>Dikarya</taxon>
        <taxon>Ascomycota</taxon>
        <taxon>Pezizomycotina</taxon>
        <taxon>Sordariomycetes</taxon>
        <taxon>Sordariomycetidae</taxon>
        <taxon>Coniochaetales</taxon>
        <taxon>Coniochaetaceae</taxon>
        <taxon>Coniochaeta</taxon>
    </lineage>
</organism>
<evidence type="ECO:0000256" key="2">
    <source>
        <dbReference type="ARBA" id="ARBA00022692"/>
    </source>
</evidence>
<dbReference type="PANTHER" id="PTHR23502:SF76">
    <property type="entry name" value="POLYAMINE TRANSPORT PROTEIN"/>
    <property type="match status" value="1"/>
</dbReference>
<feature type="compositionally biased region" description="Basic and acidic residues" evidence="5">
    <location>
        <begin position="322"/>
        <end position="331"/>
    </location>
</feature>
<dbReference type="AlphaFoldDB" id="A0AA38RV96"/>
<feature type="transmembrane region" description="Helical" evidence="6">
    <location>
        <begin position="707"/>
        <end position="728"/>
    </location>
</feature>
<evidence type="ECO:0000256" key="3">
    <source>
        <dbReference type="ARBA" id="ARBA00022989"/>
    </source>
</evidence>
<comment type="caution">
    <text evidence="7">The sequence shown here is derived from an EMBL/GenBank/DDBJ whole genome shotgun (WGS) entry which is preliminary data.</text>
</comment>
<reference evidence="7" key="1">
    <citation type="submission" date="2022-07" db="EMBL/GenBank/DDBJ databases">
        <title>Fungi with potential for degradation of polypropylene.</title>
        <authorList>
            <person name="Gostincar C."/>
        </authorList>
    </citation>
    <scope>NUCLEOTIDE SEQUENCE</scope>
    <source>
        <strain evidence="7">EXF-13287</strain>
    </source>
</reference>
<evidence type="ECO:0000256" key="5">
    <source>
        <dbReference type="SAM" id="MobiDB-lite"/>
    </source>
</evidence>
<feature type="compositionally biased region" description="Basic and acidic residues" evidence="5">
    <location>
        <begin position="484"/>
        <end position="497"/>
    </location>
</feature>
<keyword evidence="2 6" id="KW-0812">Transmembrane</keyword>
<feature type="region of interest" description="Disordered" evidence="5">
    <location>
        <begin position="484"/>
        <end position="512"/>
    </location>
</feature>
<evidence type="ECO:0000256" key="6">
    <source>
        <dbReference type="SAM" id="Phobius"/>
    </source>
</evidence>
<dbReference type="EMBL" id="JANBVN010000128">
    <property type="protein sequence ID" value="KAJ9141616.1"/>
    <property type="molecule type" value="Genomic_DNA"/>
</dbReference>
<dbReference type="PANTHER" id="PTHR23502">
    <property type="entry name" value="MAJOR FACILITATOR SUPERFAMILY"/>
    <property type="match status" value="1"/>
</dbReference>
<feature type="transmembrane region" description="Helical" evidence="6">
    <location>
        <begin position="639"/>
        <end position="663"/>
    </location>
</feature>
<proteinExistence type="predicted"/>
<dbReference type="GO" id="GO:0005886">
    <property type="term" value="C:plasma membrane"/>
    <property type="evidence" value="ECO:0007669"/>
    <property type="project" value="TreeGrafter"/>
</dbReference>
<gene>
    <name evidence="7" type="ORF">NKR19_g7381</name>
</gene>
<evidence type="ECO:0000313" key="7">
    <source>
        <dbReference type="EMBL" id="KAJ9141616.1"/>
    </source>
</evidence>
<feature type="compositionally biased region" description="Basic and acidic residues" evidence="5">
    <location>
        <begin position="278"/>
        <end position="291"/>
    </location>
</feature>
<evidence type="ECO:0000313" key="8">
    <source>
        <dbReference type="Proteomes" id="UP001174691"/>
    </source>
</evidence>
<keyword evidence="8" id="KW-1185">Reference proteome</keyword>
<feature type="region of interest" description="Disordered" evidence="5">
    <location>
        <begin position="354"/>
        <end position="392"/>
    </location>
</feature>
<name>A0AA38RV96_9PEZI</name>
<accession>A0AA38RV96</accession>
<keyword evidence="4 6" id="KW-0472">Membrane</keyword>
<feature type="region of interest" description="Disordered" evidence="5">
    <location>
        <begin position="269"/>
        <end position="335"/>
    </location>
</feature>
<comment type="subcellular location">
    <subcellularLocation>
        <location evidence="1">Membrane</location>
        <topology evidence="1">Multi-pass membrane protein</topology>
    </subcellularLocation>
</comment>
<dbReference type="Proteomes" id="UP001174691">
    <property type="component" value="Unassembled WGS sequence"/>
</dbReference>
<feature type="region of interest" description="Disordered" evidence="5">
    <location>
        <begin position="422"/>
        <end position="464"/>
    </location>
</feature>
<feature type="transmembrane region" description="Helical" evidence="6">
    <location>
        <begin position="675"/>
        <end position="695"/>
    </location>
</feature>
<feature type="region of interest" description="Disordered" evidence="5">
    <location>
        <begin position="216"/>
        <end position="250"/>
    </location>
</feature>